<reference evidence="8" key="1">
    <citation type="submission" date="2025-08" db="UniProtKB">
        <authorList>
            <consortium name="RefSeq"/>
        </authorList>
    </citation>
    <scope>IDENTIFICATION</scope>
    <source>
        <tissue evidence="8">Entire body</tissue>
    </source>
</reference>
<evidence type="ECO:0000256" key="1">
    <source>
        <dbReference type="ARBA" id="ARBA00004123"/>
    </source>
</evidence>
<protein>
    <submittedName>
        <fullName evidence="8">Mothers against decapentaplegic homolog 3-like</fullName>
    </submittedName>
</protein>
<keyword evidence="4" id="KW-0539">Nucleus</keyword>
<feature type="compositionally biased region" description="Basic and acidic residues" evidence="5">
    <location>
        <begin position="221"/>
        <end position="230"/>
    </location>
</feature>
<dbReference type="GO" id="GO:0045944">
    <property type="term" value="P:positive regulation of transcription by RNA polymerase II"/>
    <property type="evidence" value="ECO:0007669"/>
    <property type="project" value="TreeGrafter"/>
</dbReference>
<evidence type="ECO:0000313" key="7">
    <source>
        <dbReference type="Proteomes" id="UP000192223"/>
    </source>
</evidence>
<evidence type="ECO:0000256" key="5">
    <source>
        <dbReference type="SAM" id="MobiDB-lite"/>
    </source>
</evidence>
<dbReference type="GO" id="GO:0071144">
    <property type="term" value="C:heteromeric SMAD protein complex"/>
    <property type="evidence" value="ECO:0007669"/>
    <property type="project" value="TreeGrafter"/>
</dbReference>
<proteinExistence type="predicted"/>
<dbReference type="SMART" id="SM00523">
    <property type="entry name" value="DWA"/>
    <property type="match status" value="1"/>
</dbReference>
<dbReference type="GeneID" id="112905550"/>
<dbReference type="KEGG" id="apln:112905550"/>
<dbReference type="PANTHER" id="PTHR13703:SF25">
    <property type="entry name" value="MOTHERS AGAINST DECAPENTAPLEGIC HOMOLOG"/>
    <property type="match status" value="1"/>
</dbReference>
<dbReference type="RefSeq" id="XP_025833956.1">
    <property type="nucleotide sequence ID" value="XM_025978171.1"/>
</dbReference>
<dbReference type="Pfam" id="PF03165">
    <property type="entry name" value="MH1"/>
    <property type="match status" value="1"/>
</dbReference>
<dbReference type="InterPro" id="IPR013019">
    <property type="entry name" value="MAD_homology_MH1"/>
</dbReference>
<dbReference type="GO" id="GO:0032924">
    <property type="term" value="P:activin receptor signaling pathway"/>
    <property type="evidence" value="ECO:0007669"/>
    <property type="project" value="TreeGrafter"/>
</dbReference>
<organism evidence="7 8">
    <name type="scientific">Agrilus planipennis</name>
    <name type="common">Emerald ash borer</name>
    <name type="synonym">Agrilus marcopoli</name>
    <dbReference type="NCBI Taxonomy" id="224129"/>
    <lineage>
        <taxon>Eukaryota</taxon>
        <taxon>Metazoa</taxon>
        <taxon>Ecdysozoa</taxon>
        <taxon>Arthropoda</taxon>
        <taxon>Hexapoda</taxon>
        <taxon>Insecta</taxon>
        <taxon>Pterygota</taxon>
        <taxon>Neoptera</taxon>
        <taxon>Endopterygota</taxon>
        <taxon>Coleoptera</taxon>
        <taxon>Polyphaga</taxon>
        <taxon>Elateriformia</taxon>
        <taxon>Buprestoidea</taxon>
        <taxon>Buprestidae</taxon>
        <taxon>Agrilinae</taxon>
        <taxon>Agrilus</taxon>
    </lineage>
</organism>
<dbReference type="GO" id="GO:0030154">
    <property type="term" value="P:cell differentiation"/>
    <property type="evidence" value="ECO:0007669"/>
    <property type="project" value="TreeGrafter"/>
</dbReference>
<dbReference type="OrthoDB" id="5794312at2759"/>
<keyword evidence="2" id="KW-0805">Transcription regulation</keyword>
<accession>A0A7F5RDA9</accession>
<keyword evidence="3" id="KW-0804">Transcription</keyword>
<feature type="domain" description="MH1" evidence="6">
    <location>
        <begin position="10"/>
        <end position="135"/>
    </location>
</feature>
<gene>
    <name evidence="8" type="primary">LOC112905550</name>
</gene>
<keyword evidence="7" id="KW-1185">Reference proteome</keyword>
<name>A0A7F5RDA9_AGRPL</name>
<dbReference type="PANTHER" id="PTHR13703">
    <property type="entry name" value="SMAD"/>
    <property type="match status" value="1"/>
</dbReference>
<comment type="subcellular location">
    <subcellularLocation>
        <location evidence="1">Nucleus</location>
    </subcellularLocation>
</comment>
<sequence>MSGMLPFTPPIVKRLLGWKKGNDTDDKWCEKAVKSLAKKLKKTGALEELERAISSQNHNTKCVTISRLKSSDLGSNVQRKGLPNVIYCKLWRWPELQSHHELRPLDNCEFAFSLKKEEICVNPYHYTRIETPALPAILVPRHALTNEECNIFPHSLEDLSTSVPENTSFSNINLHMQHSQSYMDAVGICSNGPPNSLESPHSAAPPTETPPPGYISEDGDPIDHNDNMSE</sequence>
<dbReference type="InterPro" id="IPR036578">
    <property type="entry name" value="SMAD_MH1_sf"/>
</dbReference>
<dbReference type="PROSITE" id="PS51075">
    <property type="entry name" value="MH1"/>
    <property type="match status" value="1"/>
</dbReference>
<dbReference type="SUPFAM" id="SSF56366">
    <property type="entry name" value="SMAD MH1 domain"/>
    <property type="match status" value="1"/>
</dbReference>
<dbReference type="AlphaFoldDB" id="A0A7F5RDA9"/>
<dbReference type="GO" id="GO:0060395">
    <property type="term" value="P:SMAD protein signal transduction"/>
    <property type="evidence" value="ECO:0007669"/>
    <property type="project" value="TreeGrafter"/>
</dbReference>
<dbReference type="GO" id="GO:0000978">
    <property type="term" value="F:RNA polymerase II cis-regulatory region sequence-specific DNA binding"/>
    <property type="evidence" value="ECO:0007669"/>
    <property type="project" value="TreeGrafter"/>
</dbReference>
<evidence type="ECO:0000259" key="6">
    <source>
        <dbReference type="PROSITE" id="PS51075"/>
    </source>
</evidence>
<feature type="region of interest" description="Disordered" evidence="5">
    <location>
        <begin position="185"/>
        <end position="230"/>
    </location>
</feature>
<evidence type="ECO:0000256" key="4">
    <source>
        <dbReference type="ARBA" id="ARBA00023242"/>
    </source>
</evidence>
<evidence type="ECO:0000313" key="8">
    <source>
        <dbReference type="RefSeq" id="XP_025833956.1"/>
    </source>
</evidence>
<dbReference type="GO" id="GO:0000981">
    <property type="term" value="F:DNA-binding transcription factor activity, RNA polymerase II-specific"/>
    <property type="evidence" value="ECO:0007669"/>
    <property type="project" value="TreeGrafter"/>
</dbReference>
<dbReference type="Proteomes" id="UP000192223">
    <property type="component" value="Unplaced"/>
</dbReference>
<dbReference type="InParanoid" id="A0A7F5RDA9"/>
<dbReference type="InterPro" id="IPR003619">
    <property type="entry name" value="MAD_homology1_Dwarfin-type"/>
</dbReference>
<dbReference type="InterPro" id="IPR013790">
    <property type="entry name" value="Dwarfin"/>
</dbReference>
<evidence type="ECO:0000256" key="3">
    <source>
        <dbReference type="ARBA" id="ARBA00023163"/>
    </source>
</evidence>
<dbReference type="GO" id="GO:0009653">
    <property type="term" value="P:anatomical structure morphogenesis"/>
    <property type="evidence" value="ECO:0007669"/>
    <property type="project" value="TreeGrafter"/>
</dbReference>
<evidence type="ECO:0000256" key="2">
    <source>
        <dbReference type="ARBA" id="ARBA00023015"/>
    </source>
</evidence>
<dbReference type="Gene3D" id="3.90.520.10">
    <property type="entry name" value="SMAD MH1 domain"/>
    <property type="match status" value="1"/>
</dbReference>
<dbReference type="GO" id="GO:0070411">
    <property type="term" value="F:I-SMAD binding"/>
    <property type="evidence" value="ECO:0007669"/>
    <property type="project" value="TreeGrafter"/>
</dbReference>